<keyword evidence="4" id="KW-1185">Reference proteome</keyword>
<dbReference type="GO" id="GO:0033309">
    <property type="term" value="C:SBF transcription complex"/>
    <property type="evidence" value="ECO:0007669"/>
    <property type="project" value="TreeGrafter"/>
</dbReference>
<dbReference type="Gene3D" id="3.10.260.10">
    <property type="entry name" value="Transcription regulator HTH, APSES-type DNA-binding domain"/>
    <property type="match status" value="1"/>
</dbReference>
<feature type="region of interest" description="Disordered" evidence="1">
    <location>
        <begin position="263"/>
        <end position="343"/>
    </location>
</feature>
<dbReference type="GO" id="GO:0030907">
    <property type="term" value="C:MBF transcription complex"/>
    <property type="evidence" value="ECO:0007669"/>
    <property type="project" value="TreeGrafter"/>
</dbReference>
<dbReference type="InterPro" id="IPR036887">
    <property type="entry name" value="HTH_APSES_sf"/>
</dbReference>
<dbReference type="Proteomes" id="UP000225277">
    <property type="component" value="Unassembled WGS sequence"/>
</dbReference>
<dbReference type="PROSITE" id="PS51299">
    <property type="entry name" value="HTH_APSES"/>
    <property type="match status" value="1"/>
</dbReference>
<dbReference type="GO" id="GO:0003677">
    <property type="term" value="F:DNA binding"/>
    <property type="evidence" value="ECO:0007669"/>
    <property type="project" value="InterPro"/>
</dbReference>
<dbReference type="RefSeq" id="XP_023627708.1">
    <property type="nucleotide sequence ID" value="XM_023771940.1"/>
</dbReference>
<evidence type="ECO:0000259" key="2">
    <source>
        <dbReference type="PROSITE" id="PS51299"/>
    </source>
</evidence>
<organism evidence="3 4">
    <name type="scientific">Ramularia collo-cygni</name>
    <dbReference type="NCBI Taxonomy" id="112498"/>
    <lineage>
        <taxon>Eukaryota</taxon>
        <taxon>Fungi</taxon>
        <taxon>Dikarya</taxon>
        <taxon>Ascomycota</taxon>
        <taxon>Pezizomycotina</taxon>
        <taxon>Dothideomycetes</taxon>
        <taxon>Dothideomycetidae</taxon>
        <taxon>Mycosphaerellales</taxon>
        <taxon>Mycosphaerellaceae</taxon>
        <taxon>Ramularia</taxon>
    </lineage>
</organism>
<dbReference type="PANTHER" id="PTHR43828">
    <property type="entry name" value="ASPARAGINASE"/>
    <property type="match status" value="1"/>
</dbReference>
<reference evidence="3 4" key="1">
    <citation type="submission" date="2016-03" db="EMBL/GenBank/DDBJ databases">
        <authorList>
            <person name="Ploux O."/>
        </authorList>
    </citation>
    <scope>NUCLEOTIDE SEQUENCE [LARGE SCALE GENOMIC DNA]</scope>
    <source>
        <strain evidence="3 4">URUG2</strain>
    </source>
</reference>
<feature type="region of interest" description="Disordered" evidence="1">
    <location>
        <begin position="16"/>
        <end position="41"/>
    </location>
</feature>
<dbReference type="GO" id="GO:0000981">
    <property type="term" value="F:DNA-binding transcription factor activity, RNA polymerase II-specific"/>
    <property type="evidence" value="ECO:0007669"/>
    <property type="project" value="UniProtKB-ARBA"/>
</dbReference>
<dbReference type="OrthoDB" id="5562739at2759"/>
<dbReference type="InterPro" id="IPR051642">
    <property type="entry name" value="SWI6-like"/>
</dbReference>
<feature type="region of interest" description="Disordered" evidence="1">
    <location>
        <begin position="386"/>
        <end position="468"/>
    </location>
</feature>
<feature type="domain" description="HTH APSES-type" evidence="2">
    <location>
        <begin position="117"/>
        <end position="237"/>
    </location>
</feature>
<feature type="compositionally biased region" description="Low complexity" evidence="1">
    <location>
        <begin position="305"/>
        <end position="316"/>
    </location>
</feature>
<dbReference type="AlphaFoldDB" id="A0A2D3VG28"/>
<protein>
    <recommendedName>
        <fullName evidence="2">HTH APSES-type domain-containing protein</fullName>
    </recommendedName>
</protein>
<sequence length="517" mass="56218">MSDNSALLAASSARPATPIYNPHASTPTATLQPEAPVQSPAKRSKLVKDAAVFIRSNVTGPINYPPYECSDDSPHISAELSQELAEYHQMYRIHPSALGGDKISDFARHIPYSSEKKTFLNKTGRDAFDVFQYTFIVPGDAEQRQHVVMWDYQIGLVRVTPFFKACKHSKTTPAKSIKTNEGLAELAHSITGGALAAQGYWMPYACARAVCLTFCYTIRWALTPVFGPDFIKECLTPDDPGYCRFKIDPQLVLDAAQEVKCRKLGTESRSGSPADSKGHLDIPRSMPANVIAGKDLRPRKEKKPSFPSSSPFASESDASHDRHYSHKAPAARSPSLSPKSSHRDFAGAGWTSINHNRYGASASPPRAQDNTLAGALLTEPRYSPTISWRDAEPLPPNEAEAANGCADAADAEQHDDDASRESLQDCANDCTVDGNKSSSGSESDDMDIAISPPRKRTSLARSTMETLHSKDIAKSPKKFNAVEARAAQWLLNLSARDAELAAESNPARGLKRKSSAM</sequence>
<evidence type="ECO:0000313" key="3">
    <source>
        <dbReference type="EMBL" id="CZT20819.1"/>
    </source>
</evidence>
<feature type="compositionally biased region" description="Low complexity" evidence="1">
    <location>
        <begin position="397"/>
        <end position="408"/>
    </location>
</feature>
<proteinExistence type="predicted"/>
<name>A0A2D3VG28_9PEZI</name>
<dbReference type="GeneID" id="35601810"/>
<evidence type="ECO:0000256" key="1">
    <source>
        <dbReference type="SAM" id="MobiDB-lite"/>
    </source>
</evidence>
<evidence type="ECO:0000313" key="4">
    <source>
        <dbReference type="Proteomes" id="UP000225277"/>
    </source>
</evidence>
<dbReference type="EMBL" id="FJUY01000010">
    <property type="protein sequence ID" value="CZT20819.1"/>
    <property type="molecule type" value="Genomic_DNA"/>
</dbReference>
<gene>
    <name evidence="3" type="ORF">RCC_06677</name>
</gene>
<dbReference type="InterPro" id="IPR003163">
    <property type="entry name" value="Tscrpt_reg_HTH_APSES-type"/>
</dbReference>
<dbReference type="PANTHER" id="PTHR43828:SF5">
    <property type="entry name" value="TRANSCRIPTIONAL REPRESSOR XBP1"/>
    <property type="match status" value="1"/>
</dbReference>
<dbReference type="STRING" id="112498.A0A2D3VG28"/>
<dbReference type="SUPFAM" id="SSF54616">
    <property type="entry name" value="DNA-binding domain of Mlu1-box binding protein MBP1"/>
    <property type="match status" value="1"/>
</dbReference>
<accession>A0A2D3VG28</accession>